<keyword evidence="1" id="KW-0732">Signal</keyword>
<feature type="chain" id="PRO_5042097226" description="Secreted protein" evidence="1">
    <location>
        <begin position="22"/>
        <end position="105"/>
    </location>
</feature>
<dbReference type="Proteomes" id="UP001244207">
    <property type="component" value="Unassembled WGS sequence"/>
</dbReference>
<comment type="caution">
    <text evidence="2">The sequence shown here is derived from an EMBL/GenBank/DDBJ whole genome shotgun (WGS) entry which is preliminary data.</text>
</comment>
<evidence type="ECO:0000256" key="1">
    <source>
        <dbReference type="SAM" id="SignalP"/>
    </source>
</evidence>
<reference evidence="2" key="1">
    <citation type="submission" date="2021-12" db="EMBL/GenBank/DDBJ databases">
        <title>Comparative genomics, transcriptomics and evolutionary studies reveal genomic signatures of adaptation to plant cell wall in hemibiotrophic fungi.</title>
        <authorList>
            <consortium name="DOE Joint Genome Institute"/>
            <person name="Baroncelli R."/>
            <person name="Diaz J.F."/>
            <person name="Benocci T."/>
            <person name="Peng M."/>
            <person name="Battaglia E."/>
            <person name="Haridas S."/>
            <person name="Andreopoulos W."/>
            <person name="Labutti K."/>
            <person name="Pangilinan J."/>
            <person name="Floch G.L."/>
            <person name="Makela M.R."/>
            <person name="Henrissat B."/>
            <person name="Grigoriev I.V."/>
            <person name="Crouch J.A."/>
            <person name="De Vries R.P."/>
            <person name="Sukno S.A."/>
            <person name="Thon M.R."/>
        </authorList>
    </citation>
    <scope>NUCLEOTIDE SEQUENCE</scope>
    <source>
        <strain evidence="2">CBS 112980</strain>
    </source>
</reference>
<protein>
    <recommendedName>
        <fullName evidence="4">Secreted protein</fullName>
    </recommendedName>
</protein>
<sequence length="105" mass="11346">MLSSTLLILTGLPCLVPLSICGCLVGEKNCPWVASLFTEPLNPATLYRTPRAREATHSSSRFQATGCHWRTSDWRWGRDCESTASSPSGCTGKCTWPSVKADGGI</sequence>
<gene>
    <name evidence="2" type="ORF">BDZ83DRAFT_316619</name>
</gene>
<keyword evidence="3" id="KW-1185">Reference proteome</keyword>
<evidence type="ECO:0000313" key="2">
    <source>
        <dbReference type="EMBL" id="KAK1725043.1"/>
    </source>
</evidence>
<evidence type="ECO:0008006" key="4">
    <source>
        <dbReference type="Google" id="ProtNLM"/>
    </source>
</evidence>
<accession>A0AAD8UKN5</accession>
<dbReference type="GeneID" id="85386240"/>
<proteinExistence type="predicted"/>
<dbReference type="RefSeq" id="XP_060365098.1">
    <property type="nucleotide sequence ID" value="XM_060502341.1"/>
</dbReference>
<feature type="signal peptide" evidence="1">
    <location>
        <begin position="1"/>
        <end position="21"/>
    </location>
</feature>
<name>A0AAD8UKN5_GLOAC</name>
<evidence type="ECO:0000313" key="3">
    <source>
        <dbReference type="Proteomes" id="UP001244207"/>
    </source>
</evidence>
<organism evidence="2 3">
    <name type="scientific">Glomerella acutata</name>
    <name type="common">Colletotrichum acutatum</name>
    <dbReference type="NCBI Taxonomy" id="27357"/>
    <lineage>
        <taxon>Eukaryota</taxon>
        <taxon>Fungi</taxon>
        <taxon>Dikarya</taxon>
        <taxon>Ascomycota</taxon>
        <taxon>Pezizomycotina</taxon>
        <taxon>Sordariomycetes</taxon>
        <taxon>Hypocreomycetidae</taxon>
        <taxon>Glomerellales</taxon>
        <taxon>Glomerellaceae</taxon>
        <taxon>Colletotrichum</taxon>
        <taxon>Colletotrichum acutatum species complex</taxon>
    </lineage>
</organism>
<dbReference type="AlphaFoldDB" id="A0AAD8UKN5"/>
<dbReference type="EMBL" id="JAHMHS010000045">
    <property type="protein sequence ID" value="KAK1725043.1"/>
    <property type="molecule type" value="Genomic_DNA"/>
</dbReference>